<keyword evidence="1" id="KW-0732">Signal</keyword>
<keyword evidence="3" id="KW-1185">Reference proteome</keyword>
<proteinExistence type="predicted"/>
<dbReference type="Pfam" id="PF14391">
    <property type="entry name" value="DUF4421"/>
    <property type="match status" value="1"/>
</dbReference>
<accession>A0ABX0X725</accession>
<evidence type="ECO:0000313" key="2">
    <source>
        <dbReference type="EMBL" id="NJC25015.1"/>
    </source>
</evidence>
<protein>
    <recommendedName>
        <fullName evidence="4">DUF4421 domain-containing protein</fullName>
    </recommendedName>
</protein>
<name>A0ABX0X725_9BACT</name>
<dbReference type="InterPro" id="IPR025535">
    <property type="entry name" value="DUF4421"/>
</dbReference>
<feature type="signal peptide" evidence="1">
    <location>
        <begin position="1"/>
        <end position="29"/>
    </location>
</feature>
<dbReference type="Proteomes" id="UP000770785">
    <property type="component" value="Unassembled WGS sequence"/>
</dbReference>
<sequence>MLHPLSRRRTTARFVLFFWLCAASAPSFAQQWDTTYVQEQTARYRINGGFRVIDDLAEFTTPDGERFEIENRNLAFRIGGRYGIASYTFSIPISDLGTGTDEEQSGGWGLGLRLYRRYGYFRTQFRFTDGFRLTKNNGDGEFRSDIKLFTAYVYAYHLLNARRFSLRSSFNQRDRQLVSSGSFLLGGLITRRRFLADSLAISQEEGASLQLARFAQTNLGVGGGYSYTAIINKDFFITPLIYAGPELRFTNVQESGRGRMAENVRVGLQLRARLSVGYNVGRYFVALIGDFIPNTDKTATLTTRSSRSQLELRIGTQW</sequence>
<gene>
    <name evidence="2" type="ORF">GGR27_000496</name>
</gene>
<evidence type="ECO:0000256" key="1">
    <source>
        <dbReference type="SAM" id="SignalP"/>
    </source>
</evidence>
<dbReference type="EMBL" id="JAATJH010000001">
    <property type="protein sequence ID" value="NJC25015.1"/>
    <property type="molecule type" value="Genomic_DNA"/>
</dbReference>
<reference evidence="2 3" key="1">
    <citation type="submission" date="2020-03" db="EMBL/GenBank/DDBJ databases">
        <title>Genomic Encyclopedia of Type Strains, Phase IV (KMG-IV): sequencing the most valuable type-strain genomes for metagenomic binning, comparative biology and taxonomic classification.</title>
        <authorList>
            <person name="Goeker M."/>
        </authorList>
    </citation>
    <scope>NUCLEOTIDE SEQUENCE [LARGE SCALE GENOMIC DNA]</scope>
    <source>
        <strain evidence="2 3">DSM 105096</strain>
    </source>
</reference>
<evidence type="ECO:0008006" key="4">
    <source>
        <dbReference type="Google" id="ProtNLM"/>
    </source>
</evidence>
<feature type="chain" id="PRO_5047072081" description="DUF4421 domain-containing protein" evidence="1">
    <location>
        <begin position="30"/>
        <end position="318"/>
    </location>
</feature>
<organism evidence="2 3">
    <name type="scientific">Neolewinella antarctica</name>
    <dbReference type="NCBI Taxonomy" id="442734"/>
    <lineage>
        <taxon>Bacteria</taxon>
        <taxon>Pseudomonadati</taxon>
        <taxon>Bacteroidota</taxon>
        <taxon>Saprospiria</taxon>
        <taxon>Saprospirales</taxon>
        <taxon>Lewinellaceae</taxon>
        <taxon>Neolewinella</taxon>
    </lineage>
</organism>
<dbReference type="RefSeq" id="WP_168035793.1">
    <property type="nucleotide sequence ID" value="NZ_JAATJH010000001.1"/>
</dbReference>
<comment type="caution">
    <text evidence="2">The sequence shown here is derived from an EMBL/GenBank/DDBJ whole genome shotgun (WGS) entry which is preliminary data.</text>
</comment>
<evidence type="ECO:0000313" key="3">
    <source>
        <dbReference type="Proteomes" id="UP000770785"/>
    </source>
</evidence>